<dbReference type="RefSeq" id="WP_176455266.1">
    <property type="nucleotide sequence ID" value="NZ_LN846932.1"/>
</dbReference>
<reference evidence="1 2" key="1">
    <citation type="submission" date="2015-04" db="EMBL/GenBank/DDBJ databases">
        <title>Carnobacterium maltaromaticum LMA28 complete chromosome sequence.</title>
        <authorList>
            <person name="Borges F."/>
            <person name="Cailliez-Grimal C."/>
        </authorList>
    </citation>
    <scope>NUCLEOTIDE SEQUENCE [LARGE SCALE GENOMIC DNA]</scope>
    <source>
        <strain evidence="1 2">LMA28</strain>
        <plasmid evidence="2">Chromosome</plasmid>
    </source>
</reference>
<sequence length="100" mass="12040">MIRKKYDTRTYYPIFLKKLEMEEIQVPGLIFYTFEKLNYMYVGQGNCYCIELKIEVLLTDIFSEIQSVWRCGNYVAKRKSASSDLMSIRWEKKKKSKSKR</sequence>
<organism evidence="1 2">
    <name type="scientific">Carnobacterium maltaromaticum</name>
    <name type="common">Carnobacterium piscicola</name>
    <dbReference type="NCBI Taxonomy" id="2751"/>
    <lineage>
        <taxon>Bacteria</taxon>
        <taxon>Bacillati</taxon>
        <taxon>Bacillota</taxon>
        <taxon>Bacilli</taxon>
        <taxon>Lactobacillales</taxon>
        <taxon>Carnobacteriaceae</taxon>
        <taxon>Carnobacterium</taxon>
    </lineage>
</organism>
<reference evidence="1 2" key="2">
    <citation type="submission" date="2015-04" db="EMBL/GenBank/DDBJ databases">
        <title>Carnobacterium maltaromaticum LMA28 plasmids.</title>
        <authorList>
            <person name="Cailliez-Grimal C."/>
            <person name="Iskandar C."/>
        </authorList>
    </citation>
    <scope>NUCLEOTIDE SEQUENCE [LARGE SCALE GENOMIC DNA]</scope>
    <source>
        <strain evidence="1 2">LMA28</strain>
        <plasmid evidence="2">Chromosome</plasmid>
    </source>
</reference>
<proteinExistence type="predicted"/>
<dbReference type="AlphaFoldDB" id="A0A1Z5AX97"/>
<gene>
    <name evidence="1" type="ORF">BN424_pa0001</name>
</gene>
<evidence type="ECO:0000313" key="2">
    <source>
        <dbReference type="Proteomes" id="UP000464233"/>
    </source>
</evidence>
<evidence type="ECO:0000313" key="1">
    <source>
        <dbReference type="EMBL" id="CRI06666.1"/>
    </source>
</evidence>
<name>A0A1Z5AX97_CARML</name>
<geneLocation type="plasmid" evidence="1">
    <name>LMA_pa</name>
</geneLocation>
<accession>A0A1Z5AX97</accession>
<dbReference type="Proteomes" id="UP000464233">
    <property type="component" value="Plasmid LMA_pa"/>
</dbReference>
<keyword evidence="1" id="KW-0614">Plasmid</keyword>
<dbReference type="EMBL" id="LN846932">
    <property type="protein sequence ID" value="CRI06666.1"/>
    <property type="molecule type" value="Genomic_DNA"/>
</dbReference>
<protein>
    <submittedName>
        <fullName evidence="1">Uncharacterized protein</fullName>
    </submittedName>
</protein>